<comment type="similarity">
    <text evidence="2">Belongs to the oxygen-dependent FAD-linked oxidoreductase family.</text>
</comment>
<evidence type="ECO:0000256" key="3">
    <source>
        <dbReference type="ARBA" id="ARBA00022630"/>
    </source>
</evidence>
<accession>A0A6G9YUQ8</accession>
<dbReference type="InterPro" id="IPR012951">
    <property type="entry name" value="BBE"/>
</dbReference>
<dbReference type="InterPro" id="IPR016166">
    <property type="entry name" value="FAD-bd_PCMH"/>
</dbReference>
<evidence type="ECO:0000256" key="1">
    <source>
        <dbReference type="ARBA" id="ARBA00001974"/>
    </source>
</evidence>
<evidence type="ECO:0000313" key="7">
    <source>
        <dbReference type="EMBL" id="QIS16954.1"/>
    </source>
</evidence>
<dbReference type="SUPFAM" id="SSF56176">
    <property type="entry name" value="FAD-binding/transporter-associated domain-like"/>
    <property type="match status" value="1"/>
</dbReference>
<dbReference type="InterPro" id="IPR036318">
    <property type="entry name" value="FAD-bd_PCMH-like_sf"/>
</dbReference>
<feature type="domain" description="FAD-binding PCMH-type" evidence="6">
    <location>
        <begin position="34"/>
        <end position="202"/>
    </location>
</feature>
<evidence type="ECO:0000313" key="8">
    <source>
        <dbReference type="Proteomes" id="UP000500953"/>
    </source>
</evidence>
<dbReference type="InterPro" id="IPR006094">
    <property type="entry name" value="Oxid_FAD_bind_N"/>
</dbReference>
<dbReference type="Gene3D" id="3.40.462.20">
    <property type="match status" value="1"/>
</dbReference>
<dbReference type="RefSeq" id="WP_167484385.1">
    <property type="nucleotide sequence ID" value="NZ_CP046173.1"/>
</dbReference>
<dbReference type="InterPro" id="IPR050416">
    <property type="entry name" value="FAD-linked_Oxidoreductase"/>
</dbReference>
<dbReference type="InterPro" id="IPR006093">
    <property type="entry name" value="Oxy_OxRdtase_FAD_BS"/>
</dbReference>
<evidence type="ECO:0000256" key="5">
    <source>
        <dbReference type="ARBA" id="ARBA00023002"/>
    </source>
</evidence>
<gene>
    <name evidence="7" type="ORF">F6W96_00085</name>
</gene>
<keyword evidence="4" id="KW-0274">FAD</keyword>
<dbReference type="PROSITE" id="PS00862">
    <property type="entry name" value="OX2_COVAL_FAD"/>
    <property type="match status" value="1"/>
</dbReference>
<sequence>MHDIEELRDTVRGQVILPGQHDYDTEKSGFNTLVDRAPAVIVGAAHADDVRAAVTFAAGKSLPVGVQATGHGMPASAEGGVLITTHRMDAVRIDPRRRTAWFEAGVRWGQVIGAAAEAGLAPLNGSAPQVGAVGYTLAGGIGPLARRYGYAADHVRSIDVVTADGRHRHITATTDPDLFWALRGGRDNFGVVTSMEVDLVPVRRLYGGGLYFDAEHAADVLHAWRNWTRTVPAEMTSSIALYPLPLLPVVPEPIRGRNVAHIRIAYTGTDDEGNRLLAPLRAAGTVLMDTVADIPYTDVGTIHNDPATPMPRNYDTALLRDLEPTAEQAILDAARPGPEPHVIEVRHLGGALADPPATPNAIGHRDARYLLVMAFLLRDQHTTDIQPVRTRLLNALAPQTLGRAPAFLGLAEHATPEQVRTAYQPADHARLTELKTIYDPTNMFSLNHNIPPSP</sequence>
<keyword evidence="3" id="KW-0285">Flavoprotein</keyword>
<evidence type="ECO:0000256" key="4">
    <source>
        <dbReference type="ARBA" id="ARBA00022827"/>
    </source>
</evidence>
<dbReference type="InterPro" id="IPR016169">
    <property type="entry name" value="FAD-bd_PCMH_sub2"/>
</dbReference>
<dbReference type="EMBL" id="CP046173">
    <property type="protein sequence ID" value="QIS16954.1"/>
    <property type="molecule type" value="Genomic_DNA"/>
</dbReference>
<dbReference type="GO" id="GO:0016491">
    <property type="term" value="F:oxidoreductase activity"/>
    <property type="evidence" value="ECO:0007669"/>
    <property type="project" value="UniProtKB-KW"/>
</dbReference>
<dbReference type="Gene3D" id="3.30.43.10">
    <property type="entry name" value="Uridine Diphospho-n-acetylenolpyruvylglucosamine Reductase, domain 2"/>
    <property type="match status" value="1"/>
</dbReference>
<organism evidence="7 8">
    <name type="scientific">Nocardia terpenica</name>
    <dbReference type="NCBI Taxonomy" id="455432"/>
    <lineage>
        <taxon>Bacteria</taxon>
        <taxon>Bacillati</taxon>
        <taxon>Actinomycetota</taxon>
        <taxon>Actinomycetes</taxon>
        <taxon>Mycobacteriales</taxon>
        <taxon>Nocardiaceae</taxon>
        <taxon>Nocardia</taxon>
    </lineage>
</organism>
<dbReference type="InterPro" id="IPR016167">
    <property type="entry name" value="FAD-bd_PCMH_sub1"/>
</dbReference>
<dbReference type="Proteomes" id="UP000500953">
    <property type="component" value="Chromosome"/>
</dbReference>
<evidence type="ECO:0000259" key="6">
    <source>
        <dbReference type="PROSITE" id="PS51387"/>
    </source>
</evidence>
<comment type="cofactor">
    <cofactor evidence="1">
        <name>FAD</name>
        <dbReference type="ChEBI" id="CHEBI:57692"/>
    </cofactor>
</comment>
<dbReference type="PANTHER" id="PTHR42973:SF39">
    <property type="entry name" value="FAD-BINDING PCMH-TYPE DOMAIN-CONTAINING PROTEIN"/>
    <property type="match status" value="1"/>
</dbReference>
<protein>
    <submittedName>
        <fullName evidence="7">FAD-binding protein</fullName>
    </submittedName>
</protein>
<dbReference type="PROSITE" id="PS51387">
    <property type="entry name" value="FAD_PCMH"/>
    <property type="match status" value="1"/>
</dbReference>
<dbReference type="GO" id="GO:0071949">
    <property type="term" value="F:FAD binding"/>
    <property type="evidence" value="ECO:0007669"/>
    <property type="project" value="InterPro"/>
</dbReference>
<keyword evidence="5" id="KW-0560">Oxidoreductase</keyword>
<dbReference type="Gene3D" id="3.30.465.10">
    <property type="match status" value="1"/>
</dbReference>
<dbReference type="Pfam" id="PF01565">
    <property type="entry name" value="FAD_binding_4"/>
    <property type="match status" value="1"/>
</dbReference>
<reference evidence="7 8" key="1">
    <citation type="journal article" date="2019" name="ACS Chem. Biol.">
        <title>Identification and Mobilization of a Cryptic Antibiotic Biosynthesis Gene Locus from a Human-Pathogenic Nocardia Isolate.</title>
        <authorList>
            <person name="Herisse M."/>
            <person name="Ishida K."/>
            <person name="Porter J.L."/>
            <person name="Howden B."/>
            <person name="Hertweck C."/>
            <person name="Stinear T.P."/>
            <person name="Pidot S.J."/>
        </authorList>
    </citation>
    <scope>NUCLEOTIDE SEQUENCE [LARGE SCALE GENOMIC DNA]</scope>
    <source>
        <strain evidence="7 8">AUSMDU00012715</strain>
    </source>
</reference>
<name>A0A6G9YUQ8_9NOCA</name>
<dbReference type="Pfam" id="PF08031">
    <property type="entry name" value="BBE"/>
    <property type="match status" value="1"/>
</dbReference>
<evidence type="ECO:0000256" key="2">
    <source>
        <dbReference type="ARBA" id="ARBA00005466"/>
    </source>
</evidence>
<dbReference type="AlphaFoldDB" id="A0A6G9YUQ8"/>
<proteinExistence type="inferred from homology"/>
<dbReference type="PANTHER" id="PTHR42973">
    <property type="entry name" value="BINDING OXIDOREDUCTASE, PUTATIVE (AFU_ORTHOLOGUE AFUA_1G17690)-RELATED"/>
    <property type="match status" value="1"/>
</dbReference>